<dbReference type="Gene3D" id="3.30.1490.20">
    <property type="entry name" value="ATP-grasp fold, A domain"/>
    <property type="match status" value="1"/>
</dbReference>
<evidence type="ECO:0000313" key="6">
    <source>
        <dbReference type="Proteomes" id="UP000594905"/>
    </source>
</evidence>
<dbReference type="GO" id="GO:0046872">
    <property type="term" value="F:metal ion binding"/>
    <property type="evidence" value="ECO:0007669"/>
    <property type="project" value="InterPro"/>
</dbReference>
<dbReference type="Proteomes" id="UP000594905">
    <property type="component" value="Chromosome"/>
</dbReference>
<evidence type="ECO:0000256" key="1">
    <source>
        <dbReference type="PROSITE-ProRule" id="PRU00409"/>
    </source>
</evidence>
<dbReference type="Gene3D" id="3.30.470.20">
    <property type="entry name" value="ATP-grasp fold, B domain"/>
    <property type="match status" value="2"/>
</dbReference>
<dbReference type="PROSITE" id="PS50975">
    <property type="entry name" value="ATP_GRASP"/>
    <property type="match status" value="1"/>
</dbReference>
<dbReference type="EMBL" id="LS483460">
    <property type="protein sequence ID" value="SQH99213.1"/>
    <property type="molecule type" value="Genomic_DNA"/>
</dbReference>
<keyword evidence="1" id="KW-0547">Nucleotide-binding</keyword>
<dbReference type="Proteomes" id="UP000249264">
    <property type="component" value="Chromosome 1"/>
</dbReference>
<dbReference type="GO" id="GO:0005524">
    <property type="term" value="F:ATP binding"/>
    <property type="evidence" value="ECO:0007669"/>
    <property type="project" value="UniProtKB-UniRule"/>
</dbReference>
<dbReference type="InterPro" id="IPR011761">
    <property type="entry name" value="ATP-grasp"/>
</dbReference>
<feature type="domain" description="ATP-grasp" evidence="2">
    <location>
        <begin position="94"/>
        <end position="344"/>
    </location>
</feature>
<reference evidence="3 6" key="2">
    <citation type="submission" date="2020-12" db="EMBL/GenBank/DDBJ databases">
        <title>FDA dAtabase for Regulatory Grade micrObial Sequences (FDA-ARGOS): Supporting development and validation of Infectious Disease Dx tests.</title>
        <authorList>
            <person name="Sproer C."/>
            <person name="Gronow S."/>
            <person name="Severitt S."/>
            <person name="Schroder I."/>
            <person name="Tallon L."/>
            <person name="Sadzewicz L."/>
            <person name="Zhao X."/>
            <person name="Boylan J."/>
            <person name="Ott S."/>
            <person name="Bowen H."/>
            <person name="Vavikolanu K."/>
            <person name="Mehta A."/>
            <person name="Aluvathingal J."/>
            <person name="Nadendla S."/>
            <person name="Lowell S."/>
            <person name="Myers T."/>
            <person name="Yan Y."/>
            <person name="Sichtig H."/>
        </authorList>
    </citation>
    <scope>NUCLEOTIDE SEQUENCE [LARGE SCALE GENOMIC DNA]</scope>
    <source>
        <strain evidence="3 6">FDAARGOS_894</strain>
    </source>
</reference>
<evidence type="ECO:0000313" key="3">
    <source>
        <dbReference type="EMBL" id="QPS59382.1"/>
    </source>
</evidence>
<reference evidence="4 5" key="1">
    <citation type="submission" date="2018-06" db="EMBL/GenBank/DDBJ databases">
        <authorList>
            <consortium name="Pathogen Informatics"/>
            <person name="Doyle S."/>
        </authorList>
    </citation>
    <scope>NUCLEOTIDE SEQUENCE [LARGE SCALE GENOMIC DNA]</scope>
    <source>
        <strain evidence="4 5">NCTC10288</strain>
    </source>
</reference>
<gene>
    <name evidence="4" type="primary">cphA</name>
    <name evidence="3" type="ORF">I6G51_10915</name>
    <name evidence="4" type="ORF">NCTC10288_00697</name>
</gene>
<dbReference type="Pfam" id="PF02655">
    <property type="entry name" value="ATP-grasp_3"/>
    <property type="match status" value="1"/>
</dbReference>
<dbReference type="RefSeq" id="WP_039676304.1">
    <property type="nucleotide sequence ID" value="NZ_CP065689.1"/>
</dbReference>
<evidence type="ECO:0000313" key="5">
    <source>
        <dbReference type="Proteomes" id="UP000249264"/>
    </source>
</evidence>
<dbReference type="AlphaFoldDB" id="A0A2X4RBG3"/>
<dbReference type="EMBL" id="CP065689">
    <property type="protein sequence ID" value="QPS59382.1"/>
    <property type="molecule type" value="Genomic_DNA"/>
</dbReference>
<dbReference type="EC" id="6.3.2.29" evidence="4"/>
<dbReference type="KEGG" id="cmin:NCTC10288_00697"/>
<proteinExistence type="predicted"/>
<dbReference type="InterPro" id="IPR003806">
    <property type="entry name" value="ATP-grasp_PylC-type"/>
</dbReference>
<dbReference type="SUPFAM" id="SSF56059">
    <property type="entry name" value="Glutathione synthetase ATP-binding domain-like"/>
    <property type="match status" value="1"/>
</dbReference>
<dbReference type="InterPro" id="IPR013815">
    <property type="entry name" value="ATP_grasp_subdomain_1"/>
</dbReference>
<sequence>MNKHYYESLAQFLLANEQLLEGGINEQELTTPTRTEIRNLFAEAGWKEQPPQHRPFRTVFTPPGNGAPVKMIDGKLFRHSLEVDLIAKNKELTRKFLDSNSVPLPTGTDFSREDKEIARLYFQTFDGPCVTKPTNSGGSRGVTVGIKSNADFEKGWDLAVSSPNTKRVLLEEQVQGVELRLFVIDNEVAAAAAKVQPFVIGDGKTSLEALIIKANESRSLNFRHRRHPIVPVAEFLKQQSVSIDTTPDLNQVVFLNPFTTLRAGAINIDVTSHLSPDVLKMAVRAVKAIPGLRIAGVDILVSSLTHANEAKVLEVNTAPAIDIHRFPSIGTPINLPALMVKYFTDNPQDA</sequence>
<evidence type="ECO:0000259" key="2">
    <source>
        <dbReference type="PROSITE" id="PS50975"/>
    </source>
</evidence>
<dbReference type="OrthoDB" id="150319at2"/>
<keyword evidence="1" id="KW-0067">ATP-binding</keyword>
<protein>
    <submittedName>
        <fullName evidence="3">ATP-grasp domain-containing protein</fullName>
    </submittedName>
    <submittedName>
        <fullName evidence="4">Cyanophycin synthetase</fullName>
        <ecNumber evidence="4">6.3.2.29</ecNumber>
    </submittedName>
</protein>
<accession>A0A2X4RBG3</accession>
<dbReference type="GO" id="GO:0071160">
    <property type="term" value="F:cyanophycin synthetase activity (L-aspartate-adding)"/>
    <property type="evidence" value="ECO:0007669"/>
    <property type="project" value="UniProtKB-EC"/>
</dbReference>
<keyword evidence="4" id="KW-0436">Ligase</keyword>
<dbReference type="STRING" id="38301.NX84_09865"/>
<evidence type="ECO:0000313" key="4">
    <source>
        <dbReference type="EMBL" id="SQH99213.1"/>
    </source>
</evidence>
<keyword evidence="6" id="KW-1185">Reference proteome</keyword>
<organism evidence="4 5">
    <name type="scientific">Corynebacterium minutissimum</name>
    <dbReference type="NCBI Taxonomy" id="38301"/>
    <lineage>
        <taxon>Bacteria</taxon>
        <taxon>Bacillati</taxon>
        <taxon>Actinomycetota</taxon>
        <taxon>Actinomycetes</taxon>
        <taxon>Mycobacteriales</taxon>
        <taxon>Corynebacteriaceae</taxon>
        <taxon>Corynebacterium</taxon>
    </lineage>
</organism>
<dbReference type="GeneID" id="70782625"/>
<name>A0A2X4RBG3_9CORY</name>